<dbReference type="Pfam" id="PF03865">
    <property type="entry name" value="ShlB"/>
    <property type="match status" value="1"/>
</dbReference>
<keyword evidence="4" id="KW-0472">Membrane</keyword>
<name>A0AA36LPH9_YERMO</name>
<dbReference type="Gene3D" id="2.40.160.50">
    <property type="entry name" value="membrane protein fhac: a member of the omp85/tpsb transporter family"/>
    <property type="match status" value="1"/>
</dbReference>
<dbReference type="InterPro" id="IPR051544">
    <property type="entry name" value="TPS_OM_transporter"/>
</dbReference>
<feature type="domain" description="Polypeptide-transport-associated ShlB-type" evidence="6">
    <location>
        <begin position="126"/>
        <end position="190"/>
    </location>
</feature>
<feature type="domain" description="Haemolysin activator HlyB C-terminal" evidence="5">
    <location>
        <begin position="265"/>
        <end position="564"/>
    </location>
</feature>
<evidence type="ECO:0000256" key="2">
    <source>
        <dbReference type="ARBA" id="ARBA00022692"/>
    </source>
</evidence>
<reference evidence="7 8" key="1">
    <citation type="submission" date="2015-03" db="EMBL/GenBank/DDBJ databases">
        <authorList>
            <consortium name="Pathogen Informatics"/>
            <person name="Murphy D."/>
        </authorList>
    </citation>
    <scope>NUCLEOTIDE SEQUENCE [LARGE SCALE GENOMIC DNA]</scope>
    <source>
        <strain evidence="7 8">FE82747</strain>
    </source>
</reference>
<keyword evidence="1" id="KW-1134">Transmembrane beta strand</keyword>
<dbReference type="PANTHER" id="PTHR34597:SF1">
    <property type="entry name" value="HEME_HEMOPEXIN TRANSPORTER PROTEIN HUXB"/>
    <property type="match status" value="1"/>
</dbReference>
<dbReference type="GO" id="GO:0098046">
    <property type="term" value="C:type V protein secretion system complex"/>
    <property type="evidence" value="ECO:0007669"/>
    <property type="project" value="TreeGrafter"/>
</dbReference>
<evidence type="ECO:0000256" key="4">
    <source>
        <dbReference type="SAM" id="Phobius"/>
    </source>
</evidence>
<dbReference type="Pfam" id="PF08479">
    <property type="entry name" value="POTRA_2"/>
    <property type="match status" value="1"/>
</dbReference>
<evidence type="ECO:0000313" key="7">
    <source>
        <dbReference type="EMBL" id="CNI06000.1"/>
    </source>
</evidence>
<dbReference type="AlphaFoldDB" id="A0AA36LPH9"/>
<evidence type="ECO:0000259" key="6">
    <source>
        <dbReference type="Pfam" id="PF08479"/>
    </source>
</evidence>
<sequence length="625" mass="68006">MTVIVLVGVTPIILRGRICMRCFYYSANLCRHQLVKLCIILFLVFFCSSLISAPPIRPVPNAGTIGNEIRQTTIEPLLAPQAADIEVPPLLAPSPSNNRGALAQITLREVRLEGDTLLLYSSGSDRSGSNKNLQAVIAPWLGRSLTFSDLQTMALAITRFYRQQGWIAAQAILPPQTVHHGTVVVRVIAGRLDKPEVNNQSRLNTQFATAVIESNSCIKHVGIFGEKECAASPAELSRLERTTLILNEIPGVEASLALKPGTKSGTTRIYADIKPAQIAMGYLGLDNQGNDYSGHNRLLAGGAVNNITGWGDQLRTDLILSSSTDVFSGQFDYNFPINSYGSRAALDYSHLNYTLTGPFEPLDAHGHSDTWGVNLRHPWIRDSAARIDVNAGYYNARMRDSLNMIPEQKRHLDAGELGVGGTFSALPRGLSHFNLLGTSGHLSLDDEFSQSIDSVTGVSGTFARFNYRVGHDQSFGTTAISSTLSFFNQFTGQMASKNLDSSQKLLLGGPLAVRAYGIGEGAVDKGTVFTTELRARWQPPFPAWAGVGNQITIAGFFDQGWGAYYRQPIANVSGNNINLSGFGAYITFARPADYALNLTWAHRTGQAVVSNPDNDQLWLSAYKMF</sequence>
<dbReference type="PANTHER" id="PTHR34597">
    <property type="entry name" value="SLR1661 PROTEIN"/>
    <property type="match status" value="1"/>
</dbReference>
<dbReference type="GO" id="GO:0046819">
    <property type="term" value="P:protein secretion by the type V secretion system"/>
    <property type="evidence" value="ECO:0007669"/>
    <property type="project" value="TreeGrafter"/>
</dbReference>
<dbReference type="InterPro" id="IPR005565">
    <property type="entry name" value="Hemolysn_activator_HlyB_C"/>
</dbReference>
<dbReference type="GO" id="GO:0008320">
    <property type="term" value="F:protein transmembrane transporter activity"/>
    <property type="evidence" value="ECO:0007669"/>
    <property type="project" value="TreeGrafter"/>
</dbReference>
<gene>
    <name evidence="7" type="primary">rcsB_1</name>
    <name evidence="7" type="ORF">ERS008502_02105</name>
</gene>
<dbReference type="EMBL" id="CQBM01000004">
    <property type="protein sequence ID" value="CNI06000.1"/>
    <property type="molecule type" value="Genomic_DNA"/>
</dbReference>
<feature type="transmembrane region" description="Helical" evidence="4">
    <location>
        <begin position="34"/>
        <end position="53"/>
    </location>
</feature>
<evidence type="ECO:0000256" key="1">
    <source>
        <dbReference type="ARBA" id="ARBA00022452"/>
    </source>
</evidence>
<protein>
    <submittedName>
        <fullName evidence="7">Surface-exposed protein</fullName>
    </submittedName>
</protein>
<evidence type="ECO:0000256" key="3">
    <source>
        <dbReference type="ARBA" id="ARBA00023237"/>
    </source>
</evidence>
<comment type="caution">
    <text evidence="7">The sequence shown here is derived from an EMBL/GenBank/DDBJ whole genome shotgun (WGS) entry which is preliminary data.</text>
</comment>
<keyword evidence="4" id="KW-1133">Transmembrane helix</keyword>
<keyword evidence="3" id="KW-0998">Cell outer membrane</keyword>
<keyword evidence="2 4" id="KW-0812">Transmembrane</keyword>
<organism evidence="7 8">
    <name type="scientific">Yersinia mollaretii</name>
    <dbReference type="NCBI Taxonomy" id="33060"/>
    <lineage>
        <taxon>Bacteria</taxon>
        <taxon>Pseudomonadati</taxon>
        <taxon>Pseudomonadota</taxon>
        <taxon>Gammaproteobacteria</taxon>
        <taxon>Enterobacterales</taxon>
        <taxon>Yersiniaceae</taxon>
        <taxon>Yersinia</taxon>
    </lineage>
</organism>
<evidence type="ECO:0000259" key="5">
    <source>
        <dbReference type="Pfam" id="PF03865"/>
    </source>
</evidence>
<evidence type="ECO:0000313" key="8">
    <source>
        <dbReference type="Proteomes" id="UP000040841"/>
    </source>
</evidence>
<dbReference type="Proteomes" id="UP000040841">
    <property type="component" value="Unassembled WGS sequence"/>
</dbReference>
<dbReference type="Gene3D" id="3.10.20.310">
    <property type="entry name" value="membrane protein fhac"/>
    <property type="match status" value="1"/>
</dbReference>
<proteinExistence type="predicted"/>
<dbReference type="InterPro" id="IPR013686">
    <property type="entry name" value="Polypept-transport_assoc_ShlB"/>
</dbReference>
<accession>A0AA36LPH9</accession>